<dbReference type="Proteomes" id="UP000550501">
    <property type="component" value="Unassembled WGS sequence"/>
</dbReference>
<comment type="caution">
    <text evidence="1">The sequence shown here is derived from an EMBL/GenBank/DDBJ whole genome shotgun (WGS) entry which is preliminary data.</text>
</comment>
<evidence type="ECO:0000313" key="2">
    <source>
        <dbReference type="Proteomes" id="UP000550501"/>
    </source>
</evidence>
<evidence type="ECO:0000313" key="1">
    <source>
        <dbReference type="EMBL" id="MBB2990125.1"/>
    </source>
</evidence>
<keyword evidence="2" id="KW-1185">Reference proteome</keyword>
<protein>
    <submittedName>
        <fullName evidence="1">Uncharacterized protein</fullName>
    </submittedName>
</protein>
<gene>
    <name evidence="1" type="ORF">FHR72_001593</name>
</gene>
<sequence>MKDDILYSPETAALLLAMTALQRTAGVGAREALDRSYDAWAEHGGGAWQFSELAALVDRLAAGRGDQA</sequence>
<name>A0A839Q6X6_MYCIR</name>
<dbReference type="RefSeq" id="WP_183467393.1">
    <property type="nucleotide sequence ID" value="NZ_JACHVU010000003.1"/>
</dbReference>
<accession>A0A839Q6X6</accession>
<reference evidence="1 2" key="1">
    <citation type="submission" date="2020-08" db="EMBL/GenBank/DDBJ databases">
        <title>The Agave Microbiome: Exploring the role of microbial communities in plant adaptations to desert environments.</title>
        <authorList>
            <person name="Partida-Martinez L.P."/>
        </authorList>
    </citation>
    <scope>NUCLEOTIDE SEQUENCE [LARGE SCALE GENOMIC DNA]</scope>
    <source>
        <strain evidence="1 2">AT2.18</strain>
    </source>
</reference>
<dbReference type="AlphaFoldDB" id="A0A839Q6X6"/>
<dbReference type="EMBL" id="JACHVU010000003">
    <property type="protein sequence ID" value="MBB2990125.1"/>
    <property type="molecule type" value="Genomic_DNA"/>
</dbReference>
<organism evidence="1 2">
    <name type="scientific">Mycolicibacterium iranicum</name>
    <name type="common">Mycobacterium iranicum</name>
    <dbReference type="NCBI Taxonomy" id="912594"/>
    <lineage>
        <taxon>Bacteria</taxon>
        <taxon>Bacillati</taxon>
        <taxon>Actinomycetota</taxon>
        <taxon>Actinomycetes</taxon>
        <taxon>Mycobacteriales</taxon>
        <taxon>Mycobacteriaceae</taxon>
        <taxon>Mycolicibacterium</taxon>
    </lineage>
</organism>
<proteinExistence type="predicted"/>